<protein>
    <recommendedName>
        <fullName evidence="4">Mitochondrial inner membrane translocase subunit Tim17/Tim22/Tim23/peroxisomal protein PMP24</fullName>
    </recommendedName>
</protein>
<evidence type="ECO:0008006" key="4">
    <source>
        <dbReference type="Google" id="ProtNLM"/>
    </source>
</evidence>
<keyword evidence="3" id="KW-1185">Reference proteome</keyword>
<gene>
    <name evidence="2" type="ORF">OSTQU699_LOCUS5005</name>
</gene>
<feature type="transmembrane region" description="Helical" evidence="1">
    <location>
        <begin position="113"/>
        <end position="131"/>
    </location>
</feature>
<keyword evidence="1" id="KW-1133">Transmembrane helix</keyword>
<accession>A0A8S1J160</accession>
<organism evidence="2 3">
    <name type="scientific">Ostreobium quekettii</name>
    <dbReference type="NCBI Taxonomy" id="121088"/>
    <lineage>
        <taxon>Eukaryota</taxon>
        <taxon>Viridiplantae</taxon>
        <taxon>Chlorophyta</taxon>
        <taxon>core chlorophytes</taxon>
        <taxon>Ulvophyceae</taxon>
        <taxon>TCBD clade</taxon>
        <taxon>Bryopsidales</taxon>
        <taxon>Ostreobineae</taxon>
        <taxon>Ostreobiaceae</taxon>
        <taxon>Ostreobium</taxon>
    </lineage>
</organism>
<dbReference type="Proteomes" id="UP000708148">
    <property type="component" value="Unassembled WGS sequence"/>
</dbReference>
<keyword evidence="1" id="KW-0472">Membrane</keyword>
<reference evidence="2" key="1">
    <citation type="submission" date="2020-12" db="EMBL/GenBank/DDBJ databases">
        <authorList>
            <person name="Iha C."/>
        </authorList>
    </citation>
    <scope>NUCLEOTIDE SEQUENCE</scope>
</reference>
<keyword evidence="1" id="KW-0812">Transmembrane</keyword>
<dbReference type="OrthoDB" id="509993at2759"/>
<dbReference type="EMBL" id="CAJHUC010001080">
    <property type="protein sequence ID" value="CAD7699646.1"/>
    <property type="molecule type" value="Genomic_DNA"/>
</dbReference>
<comment type="caution">
    <text evidence="2">The sequence shown here is derived from an EMBL/GenBank/DDBJ whole genome shotgun (WGS) entry which is preliminary data.</text>
</comment>
<dbReference type="Pfam" id="PF02466">
    <property type="entry name" value="Tim17"/>
    <property type="match status" value="1"/>
</dbReference>
<feature type="transmembrane region" description="Helical" evidence="1">
    <location>
        <begin position="138"/>
        <end position="159"/>
    </location>
</feature>
<evidence type="ECO:0000256" key="1">
    <source>
        <dbReference type="SAM" id="Phobius"/>
    </source>
</evidence>
<feature type="transmembrane region" description="Helical" evidence="1">
    <location>
        <begin position="71"/>
        <end position="93"/>
    </location>
</feature>
<name>A0A8S1J160_9CHLO</name>
<proteinExistence type="predicted"/>
<evidence type="ECO:0000313" key="2">
    <source>
        <dbReference type="EMBL" id="CAD7699646.1"/>
    </source>
</evidence>
<dbReference type="AlphaFoldDB" id="A0A8S1J160"/>
<sequence length="217" mass="23238">MCSVGAQLPPAPEGLGEWGGKTSTVMFAGLAIGGLRQWLVERRLPDIPPPSSMRTQAQIARFKAEMETRRLARLFNGMLRGGLWFAGLGGLYFGVQSLSEYARRRRDAYNTVFGAWAGGAAMGFAASSGGLRSRLGSAALGAGLAGLVGFPLGLAQQYLDKISNDDDVQLPDNPVVEVVPVVQRPYPSHDFDVVGKVVERLEMSLKDSPTRRQDGSG</sequence>
<evidence type="ECO:0000313" key="3">
    <source>
        <dbReference type="Proteomes" id="UP000708148"/>
    </source>
</evidence>